<evidence type="ECO:0000313" key="10">
    <source>
        <dbReference type="RefSeq" id="XP_054847200.1"/>
    </source>
</evidence>
<organism evidence="8 12">
    <name type="scientific">Eublepharis macularius</name>
    <name type="common">Leopard gecko</name>
    <name type="synonym">Cyrtodactylus macularius</name>
    <dbReference type="NCBI Taxonomy" id="481883"/>
    <lineage>
        <taxon>Eukaryota</taxon>
        <taxon>Metazoa</taxon>
        <taxon>Chordata</taxon>
        <taxon>Craniata</taxon>
        <taxon>Vertebrata</taxon>
        <taxon>Euteleostomi</taxon>
        <taxon>Lepidosauria</taxon>
        <taxon>Squamata</taxon>
        <taxon>Bifurcata</taxon>
        <taxon>Gekkota</taxon>
        <taxon>Eublepharidae</taxon>
        <taxon>Eublepharinae</taxon>
        <taxon>Eublepharis</taxon>
    </lineage>
</organism>
<keyword evidence="8" id="KW-1185">Reference proteome</keyword>
<keyword evidence="3" id="KW-0597">Phosphoprotein</keyword>
<dbReference type="GeneID" id="129337490"/>
<dbReference type="CTD" id="55365"/>
<sequence>MPASLVKVNGTEVSVEGPDKTVVNINISQESSLSYLVKAMAAAGRNMARQKKPASETPEPSAPARVQCTGEQKVLGAAQILLGLMCLGLGAVLCLFYDYLRAIGSGAPFWMGSLFVVSGILSVLSERRGGGWVFLATFFNLASVVAGCVALSAGVADVDYPPSYWMCDEDEYRAWEGTQRPGDDWRLERCKNFLTVVHGVQILLLIFCVAALGIALFCFGFGLRLLCCRLRANSQDYVAVGDPEVPPPYEEPSQEKTSA</sequence>
<evidence type="ECO:0000313" key="9">
    <source>
        <dbReference type="RefSeq" id="XP_054847199.1"/>
    </source>
</evidence>
<keyword evidence="6 7" id="KW-0472">Membrane</keyword>
<evidence type="ECO:0000256" key="7">
    <source>
        <dbReference type="SAM" id="Phobius"/>
    </source>
</evidence>
<keyword evidence="5 7" id="KW-1133">Transmembrane helix</keyword>
<evidence type="ECO:0000256" key="5">
    <source>
        <dbReference type="ARBA" id="ARBA00022989"/>
    </source>
</evidence>
<evidence type="ECO:0000256" key="1">
    <source>
        <dbReference type="ARBA" id="ARBA00004141"/>
    </source>
</evidence>
<keyword evidence="4 7" id="KW-0812">Transmembrane</keyword>
<feature type="transmembrane region" description="Helical" evidence="7">
    <location>
        <begin position="132"/>
        <end position="156"/>
    </location>
</feature>
<dbReference type="KEGG" id="emc:129337490"/>
<dbReference type="Pfam" id="PF04103">
    <property type="entry name" value="CD20"/>
    <property type="match status" value="1"/>
</dbReference>
<evidence type="ECO:0000313" key="12">
    <source>
        <dbReference type="RefSeq" id="XP_054847202.1"/>
    </source>
</evidence>
<accession>A0AA97LC99</accession>
<dbReference type="AlphaFoldDB" id="A0AA97LC99"/>
<proteinExistence type="inferred from homology"/>
<evidence type="ECO:0000313" key="13">
    <source>
        <dbReference type="RefSeq" id="XP_054847203.1"/>
    </source>
</evidence>
<evidence type="ECO:0000256" key="2">
    <source>
        <dbReference type="ARBA" id="ARBA00006022"/>
    </source>
</evidence>
<feature type="transmembrane region" description="Helical" evidence="7">
    <location>
        <begin position="106"/>
        <end position="125"/>
    </location>
</feature>
<comment type="similarity">
    <text evidence="2">Belongs to the TMEM176 family.</text>
</comment>
<evidence type="ECO:0000313" key="11">
    <source>
        <dbReference type="RefSeq" id="XP_054847201.1"/>
    </source>
</evidence>
<dbReference type="RefSeq" id="XP_054847202.1">
    <property type="nucleotide sequence ID" value="XM_054991227.1"/>
</dbReference>
<reference evidence="9 10" key="1">
    <citation type="submission" date="2025-04" db="UniProtKB">
        <authorList>
            <consortium name="RefSeq"/>
        </authorList>
    </citation>
    <scope>IDENTIFICATION</scope>
    <source>
        <tissue evidence="9 10">Blood</tissue>
    </source>
</reference>
<dbReference type="PANTHER" id="PTHR15756:SF6">
    <property type="entry name" value="TRANSMEMBRANE PROTEIN 176A"/>
    <property type="match status" value="1"/>
</dbReference>
<dbReference type="InterPro" id="IPR009281">
    <property type="entry name" value="TMEM176A/TMEM176B"/>
</dbReference>
<evidence type="ECO:0000256" key="3">
    <source>
        <dbReference type="ARBA" id="ARBA00022553"/>
    </source>
</evidence>
<evidence type="ECO:0000256" key="6">
    <source>
        <dbReference type="ARBA" id="ARBA00023136"/>
    </source>
</evidence>
<dbReference type="RefSeq" id="XP_054847199.1">
    <property type="nucleotide sequence ID" value="XM_054991224.1"/>
</dbReference>
<dbReference type="RefSeq" id="XP_054847203.1">
    <property type="nucleotide sequence ID" value="XM_054991228.1"/>
</dbReference>
<feature type="transmembrane region" description="Helical" evidence="7">
    <location>
        <begin position="80"/>
        <end position="100"/>
    </location>
</feature>
<dbReference type="Proteomes" id="UP001190640">
    <property type="component" value="Chromosome 11"/>
</dbReference>
<name>A0AA97LC99_EUBMA</name>
<evidence type="ECO:0000313" key="8">
    <source>
        <dbReference type="Proteomes" id="UP001190640"/>
    </source>
</evidence>
<gene>
    <name evidence="9 10 11 12 13" type="primary">TMEM176A</name>
</gene>
<dbReference type="GO" id="GO:0016020">
    <property type="term" value="C:membrane"/>
    <property type="evidence" value="ECO:0007669"/>
    <property type="project" value="UniProtKB-SubCell"/>
</dbReference>
<evidence type="ECO:0000256" key="4">
    <source>
        <dbReference type="ARBA" id="ARBA00022692"/>
    </source>
</evidence>
<dbReference type="RefSeq" id="XP_054847200.1">
    <property type="nucleotide sequence ID" value="XM_054991225.1"/>
</dbReference>
<dbReference type="InterPro" id="IPR007237">
    <property type="entry name" value="CD20-like"/>
</dbReference>
<protein>
    <submittedName>
        <fullName evidence="9 10">Transmembrane protein 176A</fullName>
    </submittedName>
</protein>
<dbReference type="PANTHER" id="PTHR15756">
    <property type="entry name" value="LR8/HCA112"/>
    <property type="match status" value="1"/>
</dbReference>
<comment type="subcellular location">
    <subcellularLocation>
        <location evidence="1">Membrane</location>
        <topology evidence="1">Multi-pass membrane protein</topology>
    </subcellularLocation>
</comment>
<feature type="transmembrane region" description="Helical" evidence="7">
    <location>
        <begin position="202"/>
        <end position="226"/>
    </location>
</feature>
<dbReference type="RefSeq" id="XP_054847201.1">
    <property type="nucleotide sequence ID" value="XM_054991226.1"/>
</dbReference>